<evidence type="ECO:0000313" key="3">
    <source>
        <dbReference type="EMBL" id="EAL66993.1"/>
    </source>
</evidence>
<evidence type="ECO:0000313" key="4">
    <source>
        <dbReference type="Proteomes" id="UP000002195"/>
    </source>
</evidence>
<gene>
    <name evidence="3" type="ORF">DDB_G0280903</name>
</gene>
<evidence type="ECO:0000256" key="1">
    <source>
        <dbReference type="SAM" id="Coils"/>
    </source>
</evidence>
<protein>
    <submittedName>
        <fullName evidence="3">Uncharacterized protein</fullName>
    </submittedName>
</protein>
<keyword evidence="4" id="KW-1185">Reference proteome</keyword>
<name>Q54UP7_DICDI</name>
<keyword evidence="1" id="KW-0175">Coiled coil</keyword>
<feature type="compositionally biased region" description="Low complexity" evidence="2">
    <location>
        <begin position="10"/>
        <end position="28"/>
    </location>
</feature>
<dbReference type="Proteomes" id="UP000002195">
    <property type="component" value="Unassembled WGS sequence"/>
</dbReference>
<dbReference type="dictyBase" id="DDB_G0280903"/>
<dbReference type="PaxDb" id="44689-DDB0215246"/>
<organism evidence="3 4">
    <name type="scientific">Dictyostelium discoideum</name>
    <name type="common">Social amoeba</name>
    <dbReference type="NCBI Taxonomy" id="44689"/>
    <lineage>
        <taxon>Eukaryota</taxon>
        <taxon>Amoebozoa</taxon>
        <taxon>Evosea</taxon>
        <taxon>Eumycetozoa</taxon>
        <taxon>Dictyostelia</taxon>
        <taxon>Dictyosteliales</taxon>
        <taxon>Dictyosteliaceae</taxon>
        <taxon>Dictyostelium</taxon>
    </lineage>
</organism>
<proteinExistence type="predicted"/>
<feature type="coiled-coil region" evidence="1">
    <location>
        <begin position="41"/>
        <end position="237"/>
    </location>
</feature>
<dbReference type="VEuPathDB" id="AmoebaDB:DDB_G0280903"/>
<dbReference type="KEGG" id="ddi:DDB_G0280903"/>
<feature type="region of interest" description="Disordered" evidence="2">
    <location>
        <begin position="1"/>
        <end position="36"/>
    </location>
</feature>
<comment type="caution">
    <text evidence="3">The sequence shown here is derived from an EMBL/GenBank/DDBJ whole genome shotgun (WGS) entry which is preliminary data.</text>
</comment>
<reference evidence="3 4" key="1">
    <citation type="journal article" date="2005" name="Nature">
        <title>The genome of the social amoeba Dictyostelium discoideum.</title>
        <authorList>
            <consortium name="The Dictyostelium discoideum Sequencing Consortium"/>
            <person name="Eichinger L."/>
            <person name="Pachebat J.A."/>
            <person name="Glockner G."/>
            <person name="Rajandream M.A."/>
            <person name="Sucgang R."/>
            <person name="Berriman M."/>
            <person name="Song J."/>
            <person name="Olsen R."/>
            <person name="Szafranski K."/>
            <person name="Xu Q."/>
            <person name="Tunggal B."/>
            <person name="Kummerfeld S."/>
            <person name="Madera M."/>
            <person name="Konfortov B.A."/>
            <person name="Rivero F."/>
            <person name="Bankier A.T."/>
            <person name="Lehmann R."/>
            <person name="Hamlin N."/>
            <person name="Davies R."/>
            <person name="Gaudet P."/>
            <person name="Fey P."/>
            <person name="Pilcher K."/>
            <person name="Chen G."/>
            <person name="Saunders D."/>
            <person name="Sodergren E."/>
            <person name="Davis P."/>
            <person name="Kerhornou A."/>
            <person name="Nie X."/>
            <person name="Hall N."/>
            <person name="Anjard C."/>
            <person name="Hemphill L."/>
            <person name="Bason N."/>
            <person name="Farbrother P."/>
            <person name="Desany B."/>
            <person name="Just E."/>
            <person name="Morio T."/>
            <person name="Rost R."/>
            <person name="Churcher C."/>
            <person name="Cooper J."/>
            <person name="Haydock S."/>
            <person name="van Driessche N."/>
            <person name="Cronin A."/>
            <person name="Goodhead I."/>
            <person name="Muzny D."/>
            <person name="Mourier T."/>
            <person name="Pain A."/>
            <person name="Lu M."/>
            <person name="Harper D."/>
            <person name="Lindsay R."/>
            <person name="Hauser H."/>
            <person name="James K."/>
            <person name="Quiles M."/>
            <person name="Madan Babu M."/>
            <person name="Saito T."/>
            <person name="Buchrieser C."/>
            <person name="Wardroper A."/>
            <person name="Felder M."/>
            <person name="Thangavelu M."/>
            <person name="Johnson D."/>
            <person name="Knights A."/>
            <person name="Loulseged H."/>
            <person name="Mungall K."/>
            <person name="Oliver K."/>
            <person name="Price C."/>
            <person name="Quail M.A."/>
            <person name="Urushihara H."/>
            <person name="Hernandez J."/>
            <person name="Rabbinowitsch E."/>
            <person name="Steffen D."/>
            <person name="Sanders M."/>
            <person name="Ma J."/>
            <person name="Kohara Y."/>
            <person name="Sharp S."/>
            <person name="Simmonds M."/>
            <person name="Spiegler S."/>
            <person name="Tivey A."/>
            <person name="Sugano S."/>
            <person name="White B."/>
            <person name="Walker D."/>
            <person name="Woodward J."/>
            <person name="Winckler T."/>
            <person name="Tanaka Y."/>
            <person name="Shaulsky G."/>
            <person name="Schleicher M."/>
            <person name="Weinstock G."/>
            <person name="Rosenthal A."/>
            <person name="Cox E.C."/>
            <person name="Chisholm R.L."/>
            <person name="Gibbs R."/>
            <person name="Loomis W.F."/>
            <person name="Platzer M."/>
            <person name="Kay R.R."/>
            <person name="Williams J."/>
            <person name="Dear P.H."/>
            <person name="Noegel A.A."/>
            <person name="Barrell B."/>
            <person name="Kuspa A."/>
        </authorList>
    </citation>
    <scope>NUCLEOTIDE SEQUENCE [LARGE SCALE GENOMIC DNA]</scope>
    <source>
        <strain evidence="3 4">AX4</strain>
    </source>
</reference>
<accession>Q54UP7</accession>
<evidence type="ECO:0000256" key="2">
    <source>
        <dbReference type="SAM" id="MobiDB-lite"/>
    </source>
</evidence>
<dbReference type="GeneID" id="8622778"/>
<dbReference type="SMR" id="Q54UP7"/>
<sequence length="258" mass="30864">MNFNDDKLDQGQVKNNNNNHFQPQQQQQKHFKGTNNGIRNFNDLKVEFEHIRNNLISLESEISKGKRDKQPFKNNCDNQLLIKNQELKNQIRKYKENENLSEKRLSLQEKYLDEYKSNFNRIQEEIIQIQESINNYKELYNDRNKTEKIIIELKTENKKLIEENNKSNKDIQQLKEENKQLQQLLNDRDKQLEAVNLSFGQHISSTSKQFNDSYTIINKLEDQLTKQIKHYDDLNNIDNIEINLDITSNNNSNPNYFQ</sequence>
<dbReference type="AlphaFoldDB" id="Q54UP7"/>
<dbReference type="InParanoid" id="Q54UP7"/>
<dbReference type="RefSeq" id="XP_640974.1">
    <property type="nucleotide sequence ID" value="XM_635882.1"/>
</dbReference>
<dbReference type="EMBL" id="AAFI02000039">
    <property type="protein sequence ID" value="EAL66993.1"/>
    <property type="molecule type" value="Genomic_DNA"/>
</dbReference>
<dbReference type="HOGENOM" id="CLU_1079371_0_0_1"/>
<dbReference type="eggNOG" id="ENOG502RIEQ">
    <property type="taxonomic scope" value="Eukaryota"/>
</dbReference>